<keyword evidence="19" id="KW-0636">Prenylation</keyword>
<dbReference type="Gene3D" id="3.40.50.300">
    <property type="entry name" value="P-loop containing nucleotide triphosphate hydrolases"/>
    <property type="match status" value="1"/>
</dbReference>
<evidence type="ECO:0000256" key="12">
    <source>
        <dbReference type="ARBA" id="ARBA00022801"/>
    </source>
</evidence>
<comment type="similarity">
    <text evidence="3">Belongs to the small GTPase superfamily. Rab family.</text>
</comment>
<dbReference type="GO" id="GO:0006979">
    <property type="term" value="P:response to oxidative stress"/>
    <property type="evidence" value="ECO:0007669"/>
    <property type="project" value="InterPro"/>
</dbReference>
<dbReference type="InterPro" id="IPR000889">
    <property type="entry name" value="Glutathione_peroxidase"/>
</dbReference>
<comment type="cofactor">
    <cofactor evidence="1">
        <name>Mg(2+)</name>
        <dbReference type="ChEBI" id="CHEBI:18420"/>
    </cofactor>
</comment>
<dbReference type="InterPro" id="IPR050305">
    <property type="entry name" value="Small_GTPase_Rab"/>
</dbReference>
<dbReference type="SMART" id="SM00174">
    <property type="entry name" value="RHO"/>
    <property type="match status" value="1"/>
</dbReference>
<evidence type="ECO:0000256" key="8">
    <source>
        <dbReference type="ARBA" id="ARBA00022481"/>
    </source>
</evidence>
<dbReference type="PROSITE" id="PS51420">
    <property type="entry name" value="RHO"/>
    <property type="match status" value="1"/>
</dbReference>
<comment type="function">
    <text evidence="21">The small GTPases Rab are key regulators of intracellular membrane trafficking, from the formation of transport vesicles to their fusion with membranes. Rabs cycle between an inactive GDP-bound form and an active GTP-bound form that is able to recruit to membranes different sets of downstream effectors directly responsible for vesicle formation, movement, tethering and fusion. RAB15 may act in concert with RAB3A in regulating aspects of synaptic vesicle membrane flow within the nerve terminal.</text>
</comment>
<evidence type="ECO:0000256" key="23">
    <source>
        <dbReference type="ARBA" id="ARBA00067815"/>
    </source>
</evidence>
<dbReference type="Pfam" id="PF00071">
    <property type="entry name" value="Ras"/>
    <property type="match status" value="1"/>
</dbReference>
<dbReference type="GO" id="GO:0046872">
    <property type="term" value="F:metal ion binding"/>
    <property type="evidence" value="ECO:0007669"/>
    <property type="project" value="UniProtKB-KW"/>
</dbReference>
<dbReference type="InterPro" id="IPR036249">
    <property type="entry name" value="Thioredoxin-like_sf"/>
</dbReference>
<keyword evidence="11" id="KW-0547">Nucleotide-binding</keyword>
<evidence type="ECO:0000256" key="15">
    <source>
        <dbReference type="ARBA" id="ARBA00023002"/>
    </source>
</evidence>
<keyword evidence="25" id="KW-1185">Reference proteome</keyword>
<dbReference type="PANTHER" id="PTHR47980">
    <property type="entry name" value="LD44762P"/>
    <property type="match status" value="1"/>
</dbReference>
<accession>A0AAV2JF31</accession>
<evidence type="ECO:0000256" key="20">
    <source>
        <dbReference type="ARBA" id="ARBA00047660"/>
    </source>
</evidence>
<gene>
    <name evidence="24" type="ORF">KC01_LOCUS6684</name>
</gene>
<dbReference type="AlphaFoldDB" id="A0AAV2JF31"/>
<keyword evidence="17" id="KW-0472">Membrane</keyword>
<dbReference type="SUPFAM" id="SSF52833">
    <property type="entry name" value="Thioredoxin-like"/>
    <property type="match status" value="1"/>
</dbReference>
<organism evidence="24 25">
    <name type="scientific">Knipowitschia caucasica</name>
    <name type="common">Caucasian dwarf goby</name>
    <name type="synonym">Pomatoschistus caucasicus</name>
    <dbReference type="NCBI Taxonomy" id="637954"/>
    <lineage>
        <taxon>Eukaryota</taxon>
        <taxon>Metazoa</taxon>
        <taxon>Chordata</taxon>
        <taxon>Craniata</taxon>
        <taxon>Vertebrata</taxon>
        <taxon>Euteleostomi</taxon>
        <taxon>Actinopterygii</taxon>
        <taxon>Neopterygii</taxon>
        <taxon>Teleostei</taxon>
        <taxon>Neoteleostei</taxon>
        <taxon>Acanthomorphata</taxon>
        <taxon>Gobiaria</taxon>
        <taxon>Gobiiformes</taxon>
        <taxon>Gobioidei</taxon>
        <taxon>Gobiidae</taxon>
        <taxon>Gobiinae</taxon>
        <taxon>Knipowitschia</taxon>
    </lineage>
</organism>
<dbReference type="PRINTS" id="PR00449">
    <property type="entry name" value="RASTRNSFRMNG"/>
</dbReference>
<dbReference type="GO" id="GO:0005525">
    <property type="term" value="F:GTP binding"/>
    <property type="evidence" value="ECO:0007669"/>
    <property type="project" value="UniProtKB-KW"/>
</dbReference>
<dbReference type="FunFam" id="3.40.50.300:FF:000990">
    <property type="entry name" value="ras-related protein Rab-15 isoform X1"/>
    <property type="match status" value="1"/>
</dbReference>
<keyword evidence="9" id="KW-0575">Peroxidase</keyword>
<dbReference type="PROSITE" id="PS51421">
    <property type="entry name" value="RAS"/>
    <property type="match status" value="1"/>
</dbReference>
<dbReference type="GO" id="GO:0004601">
    <property type="term" value="F:peroxidase activity"/>
    <property type="evidence" value="ECO:0007669"/>
    <property type="project" value="UniProtKB-KW"/>
</dbReference>
<dbReference type="SMART" id="SM00176">
    <property type="entry name" value="RAN"/>
    <property type="match status" value="1"/>
</dbReference>
<dbReference type="Proteomes" id="UP001497482">
    <property type="component" value="Chromosome 12"/>
</dbReference>
<dbReference type="PROSITE" id="PS00763">
    <property type="entry name" value="GLUTATHIONE_PEROXID_2"/>
    <property type="match status" value="1"/>
</dbReference>
<dbReference type="NCBIfam" id="TIGR00231">
    <property type="entry name" value="small_GTP"/>
    <property type="match status" value="1"/>
</dbReference>
<dbReference type="Pfam" id="PF00255">
    <property type="entry name" value="GSHPx"/>
    <property type="match status" value="1"/>
</dbReference>
<evidence type="ECO:0000313" key="25">
    <source>
        <dbReference type="Proteomes" id="UP001497482"/>
    </source>
</evidence>
<dbReference type="GO" id="GO:0003925">
    <property type="term" value="F:G protein activity"/>
    <property type="evidence" value="ECO:0007669"/>
    <property type="project" value="UniProtKB-EC"/>
</dbReference>
<reference evidence="24 25" key="1">
    <citation type="submission" date="2024-04" db="EMBL/GenBank/DDBJ databases">
        <authorList>
            <person name="Waldvogel A.-M."/>
            <person name="Schoenle A."/>
        </authorList>
    </citation>
    <scope>NUCLEOTIDE SEQUENCE [LARGE SCALE GENOMIC DNA]</scope>
</reference>
<evidence type="ECO:0000256" key="3">
    <source>
        <dbReference type="ARBA" id="ARBA00006270"/>
    </source>
</evidence>
<dbReference type="SMART" id="SM00175">
    <property type="entry name" value="RAB"/>
    <property type="match status" value="1"/>
</dbReference>
<evidence type="ECO:0000256" key="5">
    <source>
        <dbReference type="ARBA" id="ARBA00011984"/>
    </source>
</evidence>
<dbReference type="EC" id="3.6.5.2" evidence="5"/>
<evidence type="ECO:0000256" key="21">
    <source>
        <dbReference type="ARBA" id="ARBA00058428"/>
    </source>
</evidence>
<evidence type="ECO:0000256" key="4">
    <source>
        <dbReference type="ARBA" id="ARBA00006926"/>
    </source>
</evidence>
<keyword evidence="16" id="KW-0342">GTP-binding</keyword>
<keyword evidence="10" id="KW-0479">Metal-binding</keyword>
<dbReference type="InterPro" id="IPR001806">
    <property type="entry name" value="Small_GTPase"/>
</dbReference>
<dbReference type="PROSITE" id="PS51417">
    <property type="entry name" value="ARF"/>
    <property type="match status" value="1"/>
</dbReference>
<keyword evidence="14" id="KW-0653">Protein transport</keyword>
<dbReference type="FunFam" id="3.40.30.10:FF:000315">
    <property type="entry name" value="Glutathione peroxidase 2"/>
    <property type="match status" value="1"/>
</dbReference>
<evidence type="ECO:0000313" key="24">
    <source>
        <dbReference type="EMBL" id="CAL1575036.1"/>
    </source>
</evidence>
<keyword evidence="8" id="KW-0488">Methylation</keyword>
<evidence type="ECO:0000256" key="22">
    <source>
        <dbReference type="ARBA" id="ARBA00062315"/>
    </source>
</evidence>
<protein>
    <recommendedName>
        <fullName evidence="23">Ras-related protein Rab-15</fullName>
        <ecNumber evidence="5">3.6.5.2</ecNumber>
    </recommendedName>
</protein>
<keyword evidence="12" id="KW-0378">Hydrolase</keyword>
<comment type="subcellular location">
    <subcellularLocation>
        <location evidence="2">Cell membrane</location>
        <topology evidence="2">Lipid-anchor</topology>
        <orientation evidence="2">Cytoplasmic side</orientation>
    </subcellularLocation>
</comment>
<evidence type="ECO:0000256" key="10">
    <source>
        <dbReference type="ARBA" id="ARBA00022723"/>
    </source>
</evidence>
<dbReference type="GO" id="GO:0005886">
    <property type="term" value="C:plasma membrane"/>
    <property type="evidence" value="ECO:0007669"/>
    <property type="project" value="UniProtKB-SubCell"/>
</dbReference>
<evidence type="ECO:0000256" key="18">
    <source>
        <dbReference type="ARBA" id="ARBA00023288"/>
    </source>
</evidence>
<dbReference type="InterPro" id="IPR029760">
    <property type="entry name" value="GPX_CS"/>
</dbReference>
<comment type="similarity">
    <text evidence="4">Belongs to the glutathione peroxidase family.</text>
</comment>
<dbReference type="GO" id="GO:0015031">
    <property type="term" value="P:protein transport"/>
    <property type="evidence" value="ECO:0007669"/>
    <property type="project" value="UniProtKB-KW"/>
</dbReference>
<evidence type="ECO:0000256" key="7">
    <source>
        <dbReference type="ARBA" id="ARBA00022475"/>
    </source>
</evidence>
<keyword evidence="15" id="KW-0560">Oxidoreductase</keyword>
<dbReference type="PROSITE" id="PS51355">
    <property type="entry name" value="GLUTATHIONE_PEROXID_3"/>
    <property type="match status" value="1"/>
</dbReference>
<evidence type="ECO:0000256" key="9">
    <source>
        <dbReference type="ARBA" id="ARBA00022559"/>
    </source>
</evidence>
<dbReference type="InterPro" id="IPR027417">
    <property type="entry name" value="P-loop_NTPase"/>
</dbReference>
<comment type="catalytic activity">
    <reaction evidence="20">
        <text>GTP + H2O = GDP + phosphate + H(+)</text>
        <dbReference type="Rhea" id="RHEA:19669"/>
        <dbReference type="ChEBI" id="CHEBI:15377"/>
        <dbReference type="ChEBI" id="CHEBI:15378"/>
        <dbReference type="ChEBI" id="CHEBI:37565"/>
        <dbReference type="ChEBI" id="CHEBI:43474"/>
        <dbReference type="ChEBI" id="CHEBI:58189"/>
        <dbReference type="EC" id="3.6.5.2"/>
    </reaction>
    <physiologicalReaction direction="left-to-right" evidence="20">
        <dbReference type="Rhea" id="RHEA:19670"/>
    </physiologicalReaction>
</comment>
<evidence type="ECO:0000256" key="11">
    <source>
        <dbReference type="ARBA" id="ARBA00022741"/>
    </source>
</evidence>
<evidence type="ECO:0000256" key="13">
    <source>
        <dbReference type="ARBA" id="ARBA00022842"/>
    </source>
</evidence>
<dbReference type="CDD" id="cd00340">
    <property type="entry name" value="GSH_Peroxidase"/>
    <property type="match status" value="1"/>
</dbReference>
<evidence type="ECO:0000256" key="2">
    <source>
        <dbReference type="ARBA" id="ARBA00004342"/>
    </source>
</evidence>
<sequence length="361" mass="41247">MAKQYDVLFRLLMLGDSGVGKTSMLRRFTESEFESSHISTIGVDFKMKTLTIDGLKVRVQIWDTAGQERYKTITKQYYRRAQGIIFVYDVTNQSSFQNISNWVGDVDEFTPHQVQRILVGNKSDEQPERQVPSELGMKLATSYGMDFFETSASTNHNVDESFTRVAELVLQAHKSDIDNLIGSLDEYLDKVALGEEAPSPENDSSSQQTCTTARDFSELNQLQAKYPHRLVVLGFPCNQFGYQENCTNPEILNCLQHVRPGSGFKPNFTIFEKCEVNGSNTHPVFAYLKNKLPYPDDDPSSLVQDPKFLVWSPICRTDISWNFEKFLIGPEGEPFKRYSKMFPTINIEPDIQRLLRLTKNN</sequence>
<proteinExistence type="inferred from homology"/>
<evidence type="ECO:0000256" key="19">
    <source>
        <dbReference type="ARBA" id="ARBA00023289"/>
    </source>
</evidence>
<dbReference type="PROSITE" id="PS51419">
    <property type="entry name" value="RAB"/>
    <property type="match status" value="1"/>
</dbReference>
<keyword evidence="18" id="KW-0449">Lipoprotein</keyword>
<dbReference type="SUPFAM" id="SSF52540">
    <property type="entry name" value="P-loop containing nucleoside triphosphate hydrolases"/>
    <property type="match status" value="1"/>
</dbReference>
<dbReference type="InterPro" id="IPR005225">
    <property type="entry name" value="Small_GTP-bd"/>
</dbReference>
<keyword evidence="6" id="KW-0813">Transport</keyword>
<name>A0AAV2JF31_KNICA</name>
<evidence type="ECO:0000256" key="6">
    <source>
        <dbReference type="ARBA" id="ARBA00022448"/>
    </source>
</evidence>
<evidence type="ECO:0000256" key="14">
    <source>
        <dbReference type="ARBA" id="ARBA00022927"/>
    </source>
</evidence>
<comment type="subunit">
    <text evidence="22">The GTP bound form of RAB15 interacts with REP15. Interacts (GTP-bound form) with MICAL1, MICAL3, MICALCL, EHBP1 and EHBP1L1.</text>
</comment>
<dbReference type="SMART" id="SM00177">
    <property type="entry name" value="ARF"/>
    <property type="match status" value="1"/>
</dbReference>
<evidence type="ECO:0000256" key="16">
    <source>
        <dbReference type="ARBA" id="ARBA00023134"/>
    </source>
</evidence>
<dbReference type="EMBL" id="OZ035834">
    <property type="protein sequence ID" value="CAL1575036.1"/>
    <property type="molecule type" value="Genomic_DNA"/>
</dbReference>
<keyword evidence="7" id="KW-1003">Cell membrane</keyword>
<dbReference type="Gene3D" id="3.40.30.10">
    <property type="entry name" value="Glutaredoxin"/>
    <property type="match status" value="1"/>
</dbReference>
<evidence type="ECO:0000256" key="17">
    <source>
        <dbReference type="ARBA" id="ARBA00023136"/>
    </source>
</evidence>
<evidence type="ECO:0000256" key="1">
    <source>
        <dbReference type="ARBA" id="ARBA00001946"/>
    </source>
</evidence>
<keyword evidence="13" id="KW-0460">Magnesium</keyword>
<dbReference type="SMART" id="SM00173">
    <property type="entry name" value="RAS"/>
    <property type="match status" value="1"/>
</dbReference>